<dbReference type="GO" id="GO:0008023">
    <property type="term" value="C:transcription elongation factor complex"/>
    <property type="evidence" value="ECO:0007669"/>
    <property type="project" value="TreeGrafter"/>
</dbReference>
<feature type="region of interest" description="Disordered" evidence="9">
    <location>
        <begin position="1"/>
        <end position="22"/>
    </location>
</feature>
<dbReference type="PANTHER" id="PTHR12896">
    <property type="entry name" value="PAX6 NEIGHBOR PROTEIN PAXNEB"/>
    <property type="match status" value="1"/>
</dbReference>
<dbReference type="AlphaFoldDB" id="A0A8K0XRF7"/>
<comment type="subcellular location">
    <subcellularLocation>
        <location evidence="2">Cytoplasm</location>
    </subcellularLocation>
    <subcellularLocation>
        <location evidence="1">Nucleus</location>
    </subcellularLocation>
</comment>
<comment type="caution">
    <text evidence="10">The sequence shown here is derived from an EMBL/GenBank/DDBJ whole genome shotgun (WGS) entry which is preliminary data.</text>
</comment>
<evidence type="ECO:0000256" key="1">
    <source>
        <dbReference type="ARBA" id="ARBA00004123"/>
    </source>
</evidence>
<dbReference type="UniPathway" id="UPA00988"/>
<dbReference type="CDD" id="cd19494">
    <property type="entry name" value="Elp4"/>
    <property type="match status" value="1"/>
</dbReference>
<evidence type="ECO:0000313" key="10">
    <source>
        <dbReference type="EMBL" id="KAH8102466.1"/>
    </source>
</evidence>
<dbReference type="InterPro" id="IPR027417">
    <property type="entry name" value="P-loop_NTPase"/>
</dbReference>
<evidence type="ECO:0000256" key="5">
    <source>
        <dbReference type="ARBA" id="ARBA00020265"/>
    </source>
</evidence>
<dbReference type="Pfam" id="PF05625">
    <property type="entry name" value="PAXNEB"/>
    <property type="match status" value="1"/>
</dbReference>
<evidence type="ECO:0000256" key="3">
    <source>
        <dbReference type="ARBA" id="ARBA00005043"/>
    </source>
</evidence>
<evidence type="ECO:0000256" key="9">
    <source>
        <dbReference type="SAM" id="MobiDB-lite"/>
    </source>
</evidence>
<accession>A0A8K0XRF7</accession>
<keyword evidence="7" id="KW-0819">tRNA processing</keyword>
<dbReference type="Gene3D" id="3.40.50.300">
    <property type="entry name" value="P-loop containing nucleotide triphosphate hydrolases"/>
    <property type="match status" value="1"/>
</dbReference>
<evidence type="ECO:0000256" key="6">
    <source>
        <dbReference type="ARBA" id="ARBA00022490"/>
    </source>
</evidence>
<evidence type="ECO:0000256" key="4">
    <source>
        <dbReference type="ARBA" id="ARBA00007573"/>
    </source>
</evidence>
<keyword evidence="11" id="KW-1185">Reference proteome</keyword>
<keyword evidence="6" id="KW-0963">Cytoplasm</keyword>
<evidence type="ECO:0000256" key="2">
    <source>
        <dbReference type="ARBA" id="ARBA00004496"/>
    </source>
</evidence>
<comment type="similarity">
    <text evidence="4">Belongs to the ELP4 family.</text>
</comment>
<dbReference type="GO" id="GO:0005737">
    <property type="term" value="C:cytoplasm"/>
    <property type="evidence" value="ECO:0007669"/>
    <property type="project" value="UniProtKB-SubCell"/>
</dbReference>
<reference evidence="10" key="1">
    <citation type="journal article" date="2021" name="New Phytol.">
        <title>Evolutionary innovations through gain and loss of genes in the ectomycorrhizal Boletales.</title>
        <authorList>
            <person name="Wu G."/>
            <person name="Miyauchi S."/>
            <person name="Morin E."/>
            <person name="Kuo A."/>
            <person name="Drula E."/>
            <person name="Varga T."/>
            <person name="Kohler A."/>
            <person name="Feng B."/>
            <person name="Cao Y."/>
            <person name="Lipzen A."/>
            <person name="Daum C."/>
            <person name="Hundley H."/>
            <person name="Pangilinan J."/>
            <person name="Johnson J."/>
            <person name="Barry K."/>
            <person name="LaButti K."/>
            <person name="Ng V."/>
            <person name="Ahrendt S."/>
            <person name="Min B."/>
            <person name="Choi I.G."/>
            <person name="Park H."/>
            <person name="Plett J.M."/>
            <person name="Magnuson J."/>
            <person name="Spatafora J.W."/>
            <person name="Nagy L.G."/>
            <person name="Henrissat B."/>
            <person name="Grigoriev I.V."/>
            <person name="Yang Z.L."/>
            <person name="Xu J."/>
            <person name="Martin F.M."/>
        </authorList>
    </citation>
    <scope>NUCLEOTIDE SEQUENCE</scope>
    <source>
        <strain evidence="10">KKN 215</strain>
    </source>
</reference>
<dbReference type="EMBL" id="JAEVFJ010000009">
    <property type="protein sequence ID" value="KAH8102466.1"/>
    <property type="molecule type" value="Genomic_DNA"/>
</dbReference>
<feature type="compositionally biased region" description="Basic and acidic residues" evidence="9">
    <location>
        <begin position="436"/>
        <end position="446"/>
    </location>
</feature>
<dbReference type="OrthoDB" id="289162at2759"/>
<evidence type="ECO:0000313" key="11">
    <source>
        <dbReference type="Proteomes" id="UP000813824"/>
    </source>
</evidence>
<comment type="pathway">
    <text evidence="3">tRNA modification; 5-methoxycarbonylmethyl-2-thiouridine-tRNA biosynthesis.</text>
</comment>
<keyword evidence="8" id="KW-0539">Nucleus</keyword>
<dbReference type="GO" id="GO:0002098">
    <property type="term" value="P:tRNA wobble uridine modification"/>
    <property type="evidence" value="ECO:0007669"/>
    <property type="project" value="InterPro"/>
</dbReference>
<evidence type="ECO:0000256" key="7">
    <source>
        <dbReference type="ARBA" id="ARBA00022694"/>
    </source>
</evidence>
<proteinExistence type="inferred from homology"/>
<gene>
    <name evidence="10" type="ORF">BXZ70DRAFT_784023</name>
</gene>
<protein>
    <recommendedName>
        <fullName evidence="5">Elongator complex protein 4</fullName>
    </recommendedName>
</protein>
<organism evidence="10 11">
    <name type="scientific">Cristinia sonorae</name>
    <dbReference type="NCBI Taxonomy" id="1940300"/>
    <lineage>
        <taxon>Eukaryota</taxon>
        <taxon>Fungi</taxon>
        <taxon>Dikarya</taxon>
        <taxon>Basidiomycota</taxon>
        <taxon>Agaricomycotina</taxon>
        <taxon>Agaricomycetes</taxon>
        <taxon>Agaricomycetidae</taxon>
        <taxon>Agaricales</taxon>
        <taxon>Pleurotineae</taxon>
        <taxon>Stephanosporaceae</taxon>
        <taxon>Cristinia</taxon>
    </lineage>
</organism>
<dbReference type="InterPro" id="IPR008728">
    <property type="entry name" value="Elongator_complex_protein_4"/>
</dbReference>
<dbReference type="GO" id="GO:0033588">
    <property type="term" value="C:elongator holoenzyme complex"/>
    <property type="evidence" value="ECO:0007669"/>
    <property type="project" value="InterPro"/>
</dbReference>
<dbReference type="Proteomes" id="UP000813824">
    <property type="component" value="Unassembled WGS sequence"/>
</dbReference>
<dbReference type="PANTHER" id="PTHR12896:SF1">
    <property type="entry name" value="ELONGATOR COMPLEX PROTEIN 4"/>
    <property type="match status" value="1"/>
</dbReference>
<name>A0A8K0XRF7_9AGAR</name>
<sequence length="446" mass="48199">MSSFKRKIATKENPPSVGTRALPGPITTFITSTGVPSLDDILGGGLPLTCDILVLAPDVHSAYGELLQKYFIAQGLASGQDVCIIDDYAQDFVSECMWIPGGGVPKQAPPVGATDEDEDDEAGKEFGTKIKIAWRYEQLKQFQTTVNSSSQENEEYCKVFDLTAKIPISVLDASHSSNQLKLIEVTPTESSPSAPFTHAILSKVENLLGGEENDPAAARKPLRLCIPSLGSPQWGDLTPHDICSFLHTLRATLRRYPHAIASISLAPHLCAETWGGPGWTQKLGWLSDTCISLSAFSANPALTAMFPAHHGFVHVHSLPAPHSLQAPSDKFSTLRGLTSSGENNLAFKCMRKRIVFETLHLDLEGGVGERRTTPSATATALEDNTHHHVHSHPTVTAMGEAAVEVSLEEATEPNSQSVGEVPVVTKKAKPKKKVAFHSDRPDLYDF</sequence>
<evidence type="ECO:0000256" key="8">
    <source>
        <dbReference type="ARBA" id="ARBA00023242"/>
    </source>
</evidence>
<feature type="region of interest" description="Disordered" evidence="9">
    <location>
        <begin position="409"/>
        <end position="446"/>
    </location>
</feature>
<feature type="compositionally biased region" description="Basic residues" evidence="9">
    <location>
        <begin position="426"/>
        <end position="435"/>
    </location>
</feature>